<evidence type="ECO:0000313" key="9">
    <source>
        <dbReference type="EMBL" id="PIK44829.1"/>
    </source>
</evidence>
<sequence>MYSNPSSAPRSSTLCIQSCPTLVNIAKVKPNACPAYGIKNRNFAQHTITMTEKTNMWTNMSTEFTNSMDDTFDATNNVEEHLKILRLLFDRLDKYNVRLNASKCQFFKPQVQYLGHDLSDKGIQPVQDKIEAIMRAPRPTNVSELKSFLGIVNYYGKFVENLASKLHPLYTLLQHKSEWSWSNECEQAFMYVKTVLTGDKVLIHYDTTKTLVLSVDASPYGLGAIISHKLSDGTERPIAYASRTLSSAEKNMPKLIKRGLLYIGLKKFHLYLYGRKFTLVTDHQPLTRIFGPKSAIPPLAAARMQRWALILAGYQYEIVYRTSTQNANADLLSRLPLQDKLTQITDPDECYVFSTVVDQLPVTAETIAKATNKDIVLTKV</sequence>
<organism evidence="9 10">
    <name type="scientific">Stichopus japonicus</name>
    <name type="common">Sea cucumber</name>
    <dbReference type="NCBI Taxonomy" id="307972"/>
    <lineage>
        <taxon>Eukaryota</taxon>
        <taxon>Metazoa</taxon>
        <taxon>Echinodermata</taxon>
        <taxon>Eleutherozoa</taxon>
        <taxon>Echinozoa</taxon>
        <taxon>Holothuroidea</taxon>
        <taxon>Aspidochirotacea</taxon>
        <taxon>Aspidochirotida</taxon>
        <taxon>Stichopodidae</taxon>
        <taxon>Apostichopus</taxon>
    </lineage>
</organism>
<gene>
    <name evidence="9" type="ORF">BSL78_18308</name>
</gene>
<dbReference type="SUPFAM" id="SSF56672">
    <property type="entry name" value="DNA/RNA polymerases"/>
    <property type="match status" value="1"/>
</dbReference>
<dbReference type="InterPro" id="IPR043502">
    <property type="entry name" value="DNA/RNA_pol_sf"/>
</dbReference>
<dbReference type="GO" id="GO:0003964">
    <property type="term" value="F:RNA-directed DNA polymerase activity"/>
    <property type="evidence" value="ECO:0007669"/>
    <property type="project" value="UniProtKB-KW"/>
</dbReference>
<dbReference type="InterPro" id="IPR000477">
    <property type="entry name" value="RT_dom"/>
</dbReference>
<evidence type="ECO:0000259" key="7">
    <source>
        <dbReference type="Pfam" id="PF00078"/>
    </source>
</evidence>
<evidence type="ECO:0000256" key="1">
    <source>
        <dbReference type="ARBA" id="ARBA00022679"/>
    </source>
</evidence>
<dbReference type="EMBL" id="MRZV01000750">
    <property type="protein sequence ID" value="PIK44829.1"/>
    <property type="molecule type" value="Genomic_DNA"/>
</dbReference>
<dbReference type="Proteomes" id="UP000230750">
    <property type="component" value="Unassembled WGS sequence"/>
</dbReference>
<evidence type="ECO:0000256" key="5">
    <source>
        <dbReference type="ARBA" id="ARBA00022801"/>
    </source>
</evidence>
<reference evidence="9 10" key="1">
    <citation type="journal article" date="2017" name="PLoS Biol.">
        <title>The sea cucumber genome provides insights into morphological evolution and visceral regeneration.</title>
        <authorList>
            <person name="Zhang X."/>
            <person name="Sun L."/>
            <person name="Yuan J."/>
            <person name="Sun Y."/>
            <person name="Gao Y."/>
            <person name="Zhang L."/>
            <person name="Li S."/>
            <person name="Dai H."/>
            <person name="Hamel J.F."/>
            <person name="Liu C."/>
            <person name="Yu Y."/>
            <person name="Liu S."/>
            <person name="Lin W."/>
            <person name="Guo K."/>
            <person name="Jin S."/>
            <person name="Xu P."/>
            <person name="Storey K.B."/>
            <person name="Huan P."/>
            <person name="Zhang T."/>
            <person name="Zhou Y."/>
            <person name="Zhang J."/>
            <person name="Lin C."/>
            <person name="Li X."/>
            <person name="Xing L."/>
            <person name="Huo D."/>
            <person name="Sun M."/>
            <person name="Wang L."/>
            <person name="Mercier A."/>
            <person name="Li F."/>
            <person name="Yang H."/>
            <person name="Xiang J."/>
        </authorList>
    </citation>
    <scope>NUCLEOTIDE SEQUENCE [LARGE SCALE GENOMIC DNA]</scope>
    <source>
        <strain evidence="9">Shaxun</strain>
        <tissue evidence="9">Muscle</tissue>
    </source>
</reference>
<proteinExistence type="predicted"/>
<evidence type="ECO:0000313" key="10">
    <source>
        <dbReference type="Proteomes" id="UP000230750"/>
    </source>
</evidence>
<dbReference type="Gene3D" id="3.30.70.270">
    <property type="match status" value="2"/>
</dbReference>
<dbReference type="FunFam" id="3.30.70.270:FF:000026">
    <property type="entry name" value="Transposon Ty3-G Gag-Pol polyprotein"/>
    <property type="match status" value="1"/>
</dbReference>
<accession>A0A2G8KA40</accession>
<keyword evidence="1" id="KW-0808">Transferase</keyword>
<dbReference type="GO" id="GO:0016787">
    <property type="term" value="F:hydrolase activity"/>
    <property type="evidence" value="ECO:0007669"/>
    <property type="project" value="UniProtKB-KW"/>
</dbReference>
<feature type="domain" description="Reverse transcriptase RNase H-like" evidence="8">
    <location>
        <begin position="206"/>
        <end position="314"/>
    </location>
</feature>
<evidence type="ECO:0000256" key="6">
    <source>
        <dbReference type="ARBA" id="ARBA00022918"/>
    </source>
</evidence>
<keyword evidence="6" id="KW-0695">RNA-directed DNA polymerase</keyword>
<dbReference type="PANTHER" id="PTHR37984">
    <property type="entry name" value="PROTEIN CBG26694"/>
    <property type="match status" value="1"/>
</dbReference>
<comment type="caution">
    <text evidence="9">The sequence shown here is derived from an EMBL/GenBank/DDBJ whole genome shotgun (WGS) entry which is preliminary data.</text>
</comment>
<protein>
    <recommendedName>
        <fullName evidence="11">Reverse transcriptase/retrotransposon-derived protein RNase H-like domain-containing protein</fullName>
    </recommendedName>
</protein>
<evidence type="ECO:0000256" key="3">
    <source>
        <dbReference type="ARBA" id="ARBA00022722"/>
    </source>
</evidence>
<evidence type="ECO:0000259" key="8">
    <source>
        <dbReference type="Pfam" id="PF17917"/>
    </source>
</evidence>
<evidence type="ECO:0000256" key="2">
    <source>
        <dbReference type="ARBA" id="ARBA00022695"/>
    </source>
</evidence>
<evidence type="ECO:0008006" key="11">
    <source>
        <dbReference type="Google" id="ProtNLM"/>
    </source>
</evidence>
<dbReference type="InterPro" id="IPR043128">
    <property type="entry name" value="Rev_trsase/Diguanyl_cyclase"/>
</dbReference>
<dbReference type="OrthoDB" id="6426130at2759"/>
<keyword evidence="2" id="KW-0548">Nucleotidyltransferase</keyword>
<dbReference type="GO" id="GO:0004519">
    <property type="term" value="F:endonuclease activity"/>
    <property type="evidence" value="ECO:0007669"/>
    <property type="project" value="UniProtKB-KW"/>
</dbReference>
<dbReference type="InterPro" id="IPR050951">
    <property type="entry name" value="Retrovirus_Pol_polyprotein"/>
</dbReference>
<dbReference type="PANTHER" id="PTHR37984:SF5">
    <property type="entry name" value="PROTEIN NYNRIN-LIKE"/>
    <property type="match status" value="1"/>
</dbReference>
<dbReference type="Pfam" id="PF17917">
    <property type="entry name" value="RT_RNaseH"/>
    <property type="match status" value="1"/>
</dbReference>
<dbReference type="AlphaFoldDB" id="A0A2G8KA40"/>
<keyword evidence="10" id="KW-1185">Reference proteome</keyword>
<name>A0A2G8KA40_STIJA</name>
<feature type="domain" description="Reverse transcriptase" evidence="7">
    <location>
        <begin position="64"/>
        <end position="117"/>
    </location>
</feature>
<keyword evidence="3" id="KW-0540">Nuclease</keyword>
<keyword evidence="4" id="KW-0255">Endonuclease</keyword>
<dbReference type="Pfam" id="PF00078">
    <property type="entry name" value="RVT_1"/>
    <property type="match status" value="1"/>
</dbReference>
<dbReference type="InterPro" id="IPR041373">
    <property type="entry name" value="RT_RNaseH"/>
</dbReference>
<evidence type="ECO:0000256" key="4">
    <source>
        <dbReference type="ARBA" id="ARBA00022759"/>
    </source>
</evidence>
<keyword evidence="5" id="KW-0378">Hydrolase</keyword>
<dbReference type="CDD" id="cd09274">
    <property type="entry name" value="RNase_HI_RT_Ty3"/>
    <property type="match status" value="1"/>
</dbReference>